<protein>
    <submittedName>
        <fullName evidence="2">Uncharacterized protein</fullName>
    </submittedName>
</protein>
<comment type="caution">
    <text evidence="2">The sequence shown here is derived from an EMBL/GenBank/DDBJ whole genome shotgun (WGS) entry which is preliminary data.</text>
</comment>
<feature type="region of interest" description="Disordered" evidence="1">
    <location>
        <begin position="1260"/>
        <end position="1358"/>
    </location>
</feature>
<evidence type="ECO:0000313" key="3">
    <source>
        <dbReference type="Proteomes" id="UP000694044"/>
    </source>
</evidence>
<feature type="region of interest" description="Disordered" evidence="1">
    <location>
        <begin position="938"/>
        <end position="971"/>
    </location>
</feature>
<feature type="region of interest" description="Disordered" evidence="1">
    <location>
        <begin position="863"/>
        <end position="882"/>
    </location>
</feature>
<reference evidence="2" key="1">
    <citation type="submission" date="2021-02" db="EMBL/GenBank/DDBJ databases">
        <authorList>
            <person name="Palmer J.M."/>
        </authorList>
    </citation>
    <scope>NUCLEOTIDE SEQUENCE</scope>
    <source>
        <strain evidence="2">SCRP734</strain>
    </source>
</reference>
<feature type="compositionally biased region" description="Low complexity" evidence="1">
    <location>
        <begin position="1038"/>
        <end position="1058"/>
    </location>
</feature>
<evidence type="ECO:0000256" key="1">
    <source>
        <dbReference type="SAM" id="MobiDB-lite"/>
    </source>
</evidence>
<proteinExistence type="predicted"/>
<organism evidence="2 3">
    <name type="scientific">Phytophthora pseudosyringae</name>
    <dbReference type="NCBI Taxonomy" id="221518"/>
    <lineage>
        <taxon>Eukaryota</taxon>
        <taxon>Sar</taxon>
        <taxon>Stramenopiles</taxon>
        <taxon>Oomycota</taxon>
        <taxon>Peronosporomycetes</taxon>
        <taxon>Peronosporales</taxon>
        <taxon>Peronosporaceae</taxon>
        <taxon>Phytophthora</taxon>
    </lineage>
</organism>
<gene>
    <name evidence="2" type="ORF">PHYPSEUDO_003073</name>
</gene>
<keyword evidence="3" id="KW-1185">Reference proteome</keyword>
<sequence>MNGYVRSKCSSEQQLLNELAKLLGAKDVASRKMADVLRALTFFYTSAARGSRIPQSLLTGLCSLLPQLKDKKEITLLKDEHQRIARLALCLLARLIDQFEIQKEMATRLTDSQKTSQEQSADPAEQVLANFLLTLETAVMTPSGLLLPRQRATLRVYAQLCRVFRKREQLVTYTSTLLQQSPVLAYAENPVDAKGKRLPPPAPAQYGAVTGACHALHFHTAPAEQVFVVDKLAQLAFVTPAGTASRHAAKTLLSLLTSTSLNEDRPSNALSVAKAIELYLLKARPRTLLGGDSLTSVYLLRLCGQMYRLPVHQQQKQQNSVVNGTGGSLLESTLLDTSSGEARKQPSDQNPALQGFFVSNALSAQLQEYLMDVVQAAIPEGHTTVPTVVPAVLLVAMEEALRGTSPEASFRKQPNWGSMCIFELVAAALLSLFPAPQDSARLAYSTVTLHRVCRAVQFVAERLDACVLELSAASGQAMVTPIYLNQLTLRIRSLTEHNNAFVACEALRAFVWLLPRCNSSAEQGGDDWATLFWQLETLPFNRIQPERRAAIAWTLFRRCVTTLKSYGFETETPLLSGCLRVVLEWFRVRPCVWHAALLTAIWHTALRECLATLGDAVFASINELFDYHCAPSDSAAPDCLVVKQSALQFLSHREGGMRYAVRFEEWSHPLVLRLTKQILLETCTSQRMSTRALSQMRDEAQAQEFIQLGQQADATLSLLQNKSRQSRQIGISSSAGSENQPFSLDGDPFSDVTAHGAAALTDDDPFSDFRAPEETTTSMYAGTTEHTMLDNSFADAARTKSTTASDFTKWNDATTSCEMAATEASPFIDFKVQADTSFSASTWGDTDNTAAFSNTKAEGFMDSSTPAFSNWGDDSTVSEQTQTTKTEAAFFDNFPSATGNAPESAFPASDTRQEEFHAQGNSFGLFAASKTCVEFKSWSESQTDQKANESKDTTIDISPTSPTPATVPFGEWNETSAFQDTLESDPNRIQHSTTKTTQALFSTDFGAQPTELSPAAADDFGPASDFGPPAEVSGSSEGVTFETQQSTTTVGTTEAASFSTDFGAQPTELSPAAADDFGPASDFGPPAEPTELSPAAADDFGPASDFGPPAEVSGSSEGVTFETQQSTTTVGTTEAASFSTDFGAQPTELSPAAADDFGPASDFGPPAESPAFDSSAIRNGDDSGSFFTCATDLEGVSVGGIDGLAGDTALDFTIDEEVRKPDVPSEVVDEFSDAKEFDEIAEYEAAIPDKQVGGVNFDDEFDEIFGGASTPPAEPVADAANTSLSTGDKLASQPNAGTYDEEFDDIFGEGAASSDDVESMMSTPAEKGKQHHPLGEEDHTASGDEVRTGTPASDFSLS</sequence>
<feature type="compositionally biased region" description="Low complexity" evidence="1">
    <location>
        <begin position="1118"/>
        <end position="1138"/>
    </location>
</feature>
<feature type="compositionally biased region" description="Polar residues" evidence="1">
    <location>
        <begin position="1280"/>
        <end position="1296"/>
    </location>
</feature>
<feature type="region of interest" description="Disordered" evidence="1">
    <location>
        <begin position="1008"/>
        <end position="1177"/>
    </location>
</feature>
<feature type="region of interest" description="Disordered" evidence="1">
    <location>
        <begin position="893"/>
        <end position="914"/>
    </location>
</feature>
<feature type="compositionally biased region" description="Low complexity" evidence="1">
    <location>
        <begin position="955"/>
        <end position="964"/>
    </location>
</feature>
<feature type="region of interest" description="Disordered" evidence="1">
    <location>
        <begin position="729"/>
        <end position="748"/>
    </location>
</feature>
<accession>A0A8T1WDS0</accession>
<name>A0A8T1WDS0_9STRA</name>
<evidence type="ECO:0000313" key="2">
    <source>
        <dbReference type="EMBL" id="KAG7391867.1"/>
    </source>
</evidence>
<dbReference type="EMBL" id="JAGDFM010000016">
    <property type="protein sequence ID" value="KAG7391867.1"/>
    <property type="molecule type" value="Genomic_DNA"/>
</dbReference>
<dbReference type="Proteomes" id="UP000694044">
    <property type="component" value="Unassembled WGS sequence"/>
</dbReference>
<feature type="compositionally biased region" description="Basic and acidic residues" evidence="1">
    <location>
        <begin position="1333"/>
        <end position="1347"/>
    </location>
</feature>
<dbReference type="OrthoDB" id="63077at2759"/>